<feature type="transmembrane region" description="Helical" evidence="1">
    <location>
        <begin position="385"/>
        <end position="404"/>
    </location>
</feature>
<comment type="caution">
    <text evidence="2">The sequence shown here is derived from an EMBL/GenBank/DDBJ whole genome shotgun (WGS) entry which is preliminary data.</text>
</comment>
<dbReference type="RefSeq" id="WP_134535362.1">
    <property type="nucleotide sequence ID" value="NZ_SOFG01000018.1"/>
</dbReference>
<accession>A0ABY2ICU4</accession>
<feature type="transmembrane region" description="Helical" evidence="1">
    <location>
        <begin position="184"/>
        <end position="205"/>
    </location>
</feature>
<dbReference type="PANTHER" id="PTHR36840">
    <property type="entry name" value="BLL5714 PROTEIN"/>
    <property type="match status" value="1"/>
</dbReference>
<feature type="transmembrane region" description="Helical" evidence="1">
    <location>
        <begin position="157"/>
        <end position="178"/>
    </location>
</feature>
<feature type="transmembrane region" description="Helical" evidence="1">
    <location>
        <begin position="95"/>
        <end position="116"/>
    </location>
</feature>
<dbReference type="Pfam" id="PF06772">
    <property type="entry name" value="LtrA"/>
    <property type="match status" value="1"/>
</dbReference>
<evidence type="ECO:0000256" key="1">
    <source>
        <dbReference type="SAM" id="Phobius"/>
    </source>
</evidence>
<sequence>MSISDGHYRHGLRRVVGRRTDEQSRAATPLELLFDLTFVAAFGVAGNQLAHGTAIGQWQSATVAFLFAMFSVVWAWINVTWFASGFDNDDWLYRLLTLVQMTGVIVLAIGLPPLFASIESGDALDNRLMVAGYVIMRVALILQWFRAVRADSRYRPAAVTYAVFVGGAQIGWLLLAALQLHALAGLAVALVLFGIEALGPVVAEGRGARDEDGSTPWHPHHLAERFALLTIIALGETVFGTLASATEISDGQGWTLETVVVVGAGIALSFSLWWTYFLVPHALALEARREKTLPWGYAHVFLYAAIAAVGAGLHVIGYAHETENHLNATTVVASIGIPVVVFALVRDFLQAWLVSARPPSMLLQISSAILPVAAIGLAAANVPVWVCLIVVLASPLSIIVWFELGGWRSLDTQLAQVAGGAGRPGPARPG</sequence>
<feature type="transmembrane region" description="Helical" evidence="1">
    <location>
        <begin position="331"/>
        <end position="349"/>
    </location>
</feature>
<reference evidence="2 3" key="1">
    <citation type="submission" date="2019-03" db="EMBL/GenBank/DDBJ databases">
        <title>Genomics of glacier-inhabiting Cryobacterium strains.</title>
        <authorList>
            <person name="Liu Q."/>
            <person name="Xin Y.-H."/>
        </authorList>
    </citation>
    <scope>NUCLEOTIDE SEQUENCE [LARGE SCALE GENOMIC DNA]</scope>
    <source>
        <strain evidence="2 3">MDB2-B</strain>
    </source>
</reference>
<dbReference type="InterPro" id="IPR010640">
    <property type="entry name" value="Low_temperature_requirement_A"/>
</dbReference>
<dbReference type="Proteomes" id="UP000297608">
    <property type="component" value="Unassembled WGS sequence"/>
</dbReference>
<name>A0ABY2ICU4_9MICO</name>
<keyword evidence="1" id="KW-0812">Transmembrane</keyword>
<proteinExistence type="predicted"/>
<gene>
    <name evidence="2" type="ORF">E3O44_13815</name>
</gene>
<feature type="transmembrane region" description="Helical" evidence="1">
    <location>
        <begin position="226"/>
        <end position="246"/>
    </location>
</feature>
<protein>
    <submittedName>
        <fullName evidence="2">Low temperature requirement protein A</fullName>
    </submittedName>
</protein>
<keyword evidence="3" id="KW-1185">Reference proteome</keyword>
<feature type="transmembrane region" description="Helical" evidence="1">
    <location>
        <begin position="128"/>
        <end position="145"/>
    </location>
</feature>
<evidence type="ECO:0000313" key="3">
    <source>
        <dbReference type="Proteomes" id="UP000297608"/>
    </source>
</evidence>
<feature type="transmembrane region" description="Helical" evidence="1">
    <location>
        <begin position="62"/>
        <end position="83"/>
    </location>
</feature>
<keyword evidence="1" id="KW-0472">Membrane</keyword>
<dbReference type="PANTHER" id="PTHR36840:SF1">
    <property type="entry name" value="BLL5714 PROTEIN"/>
    <property type="match status" value="1"/>
</dbReference>
<keyword evidence="1" id="KW-1133">Transmembrane helix</keyword>
<feature type="transmembrane region" description="Helical" evidence="1">
    <location>
        <begin position="258"/>
        <end position="279"/>
    </location>
</feature>
<dbReference type="EMBL" id="SOFG01000018">
    <property type="protein sequence ID" value="TFB85260.1"/>
    <property type="molecule type" value="Genomic_DNA"/>
</dbReference>
<evidence type="ECO:0000313" key="2">
    <source>
        <dbReference type="EMBL" id="TFB85260.1"/>
    </source>
</evidence>
<feature type="transmembrane region" description="Helical" evidence="1">
    <location>
        <begin position="361"/>
        <end position="379"/>
    </location>
</feature>
<organism evidence="2 3">
    <name type="scientific">Cryobacterium algoricola</name>
    <dbReference type="NCBI Taxonomy" id="1259183"/>
    <lineage>
        <taxon>Bacteria</taxon>
        <taxon>Bacillati</taxon>
        <taxon>Actinomycetota</taxon>
        <taxon>Actinomycetes</taxon>
        <taxon>Micrococcales</taxon>
        <taxon>Microbacteriaceae</taxon>
        <taxon>Cryobacterium</taxon>
    </lineage>
</organism>
<feature type="transmembrane region" description="Helical" evidence="1">
    <location>
        <begin position="300"/>
        <end position="319"/>
    </location>
</feature>